<name>A0A6H5J202_9HYME</name>
<evidence type="ECO:0000256" key="3">
    <source>
        <dbReference type="ARBA" id="ARBA00022801"/>
    </source>
</evidence>
<dbReference type="Pfam" id="PF00962">
    <property type="entry name" value="A_deaminase"/>
    <property type="match status" value="1"/>
</dbReference>
<dbReference type="SMART" id="SM00248">
    <property type="entry name" value="ANK"/>
    <property type="match status" value="2"/>
</dbReference>
<feature type="non-terminal residue" evidence="6">
    <location>
        <position position="407"/>
    </location>
</feature>
<dbReference type="InterPro" id="IPR006330">
    <property type="entry name" value="Ado/ade_deaminase"/>
</dbReference>
<dbReference type="InterPro" id="IPR002110">
    <property type="entry name" value="Ankyrin_rpt"/>
</dbReference>
<dbReference type="SUPFAM" id="SSF51556">
    <property type="entry name" value="Metallo-dependent hydrolases"/>
    <property type="match status" value="1"/>
</dbReference>
<dbReference type="AlphaFoldDB" id="A0A6H5J202"/>
<organism evidence="6 7">
    <name type="scientific">Trichogramma brassicae</name>
    <dbReference type="NCBI Taxonomy" id="86971"/>
    <lineage>
        <taxon>Eukaryota</taxon>
        <taxon>Metazoa</taxon>
        <taxon>Ecdysozoa</taxon>
        <taxon>Arthropoda</taxon>
        <taxon>Hexapoda</taxon>
        <taxon>Insecta</taxon>
        <taxon>Pterygota</taxon>
        <taxon>Neoptera</taxon>
        <taxon>Endopterygota</taxon>
        <taxon>Hymenoptera</taxon>
        <taxon>Apocrita</taxon>
        <taxon>Proctotrupomorpha</taxon>
        <taxon>Chalcidoidea</taxon>
        <taxon>Trichogrammatidae</taxon>
        <taxon>Trichogramma</taxon>
    </lineage>
</organism>
<evidence type="ECO:0000313" key="7">
    <source>
        <dbReference type="Proteomes" id="UP000479190"/>
    </source>
</evidence>
<keyword evidence="4" id="KW-0040">ANK repeat</keyword>
<evidence type="ECO:0000256" key="1">
    <source>
        <dbReference type="ARBA" id="ARBA00001947"/>
    </source>
</evidence>
<evidence type="ECO:0000313" key="6">
    <source>
        <dbReference type="EMBL" id="CAB0044138.1"/>
    </source>
</evidence>
<keyword evidence="3" id="KW-0378">Hydrolase</keyword>
<dbReference type="OrthoDB" id="5402602at2759"/>
<dbReference type="PANTHER" id="PTHR11409:SF39">
    <property type="entry name" value="ADENOSINE DEAMINASE 2"/>
    <property type="match status" value="1"/>
</dbReference>
<dbReference type="InterPro" id="IPR001365">
    <property type="entry name" value="A_deaminase_dom"/>
</dbReference>
<dbReference type="GO" id="GO:0006154">
    <property type="term" value="P:adenosine catabolic process"/>
    <property type="evidence" value="ECO:0007669"/>
    <property type="project" value="TreeGrafter"/>
</dbReference>
<protein>
    <recommendedName>
        <fullName evidence="5">Adenosine deaminase domain-containing protein</fullName>
    </recommendedName>
</protein>
<reference evidence="6 7" key="1">
    <citation type="submission" date="2020-02" db="EMBL/GenBank/DDBJ databases">
        <authorList>
            <person name="Ferguson B K."/>
        </authorList>
    </citation>
    <scope>NUCLEOTIDE SEQUENCE [LARGE SCALE GENOMIC DNA]</scope>
</reference>
<dbReference type="InterPro" id="IPR032466">
    <property type="entry name" value="Metal_Hydrolase"/>
</dbReference>
<dbReference type="PANTHER" id="PTHR11409">
    <property type="entry name" value="ADENOSINE DEAMINASE"/>
    <property type="match status" value="1"/>
</dbReference>
<keyword evidence="2" id="KW-0479">Metal-binding</keyword>
<dbReference type="PROSITE" id="PS50088">
    <property type="entry name" value="ANK_REPEAT"/>
    <property type="match status" value="1"/>
</dbReference>
<accession>A0A6H5J202</accession>
<dbReference type="InterPro" id="IPR036770">
    <property type="entry name" value="Ankyrin_rpt-contain_sf"/>
</dbReference>
<dbReference type="GO" id="GO:0004000">
    <property type="term" value="F:adenosine deaminase activity"/>
    <property type="evidence" value="ECO:0007669"/>
    <property type="project" value="TreeGrafter"/>
</dbReference>
<evidence type="ECO:0000256" key="2">
    <source>
        <dbReference type="ARBA" id="ARBA00022723"/>
    </source>
</evidence>
<feature type="domain" description="Adenosine deaminase" evidence="5">
    <location>
        <begin position="2"/>
        <end position="95"/>
    </location>
</feature>
<dbReference type="SUPFAM" id="SSF48403">
    <property type="entry name" value="Ankyrin repeat"/>
    <property type="match status" value="1"/>
</dbReference>
<proteinExistence type="predicted"/>
<comment type="cofactor">
    <cofactor evidence="1">
        <name>Zn(2+)</name>
        <dbReference type="ChEBI" id="CHEBI:29105"/>
    </cofactor>
</comment>
<dbReference type="Gene3D" id="1.25.40.20">
    <property type="entry name" value="Ankyrin repeat-containing domain"/>
    <property type="match status" value="1"/>
</dbReference>
<dbReference type="Proteomes" id="UP000479190">
    <property type="component" value="Unassembled WGS sequence"/>
</dbReference>
<feature type="repeat" description="ANK" evidence="4">
    <location>
        <begin position="209"/>
        <end position="242"/>
    </location>
</feature>
<evidence type="ECO:0000259" key="5">
    <source>
        <dbReference type="Pfam" id="PF00962"/>
    </source>
</evidence>
<dbReference type="GO" id="GO:0046872">
    <property type="term" value="F:metal ion binding"/>
    <property type="evidence" value="ECO:0007669"/>
    <property type="project" value="UniProtKB-KW"/>
</dbReference>
<dbReference type="Pfam" id="PF12796">
    <property type="entry name" value="Ank_2"/>
    <property type="match status" value="1"/>
</dbReference>
<sequence>MEIVKEKKIVVEVSPISNQVLKLVGDMRNHPAAHFFATNLPVVITSDDPSLWGAKGLSFDFYEAFVGIMSSEADLRALKQLALNSISTAASISAKSRRHSRFSSRHGCSVFIELTVDADYTDEPDVDENGTTLTRRTTPIHQAVKNCRQPRVWHRLVPSLFQIYDRFDVNFTDESGYTHFHAACQFSCEEAVRKFLEHGQDPNCIWTETGDSVLHVAVENALDSGIMEMLLRGGADPNLVNKKGLTPLHVKVKHDYVAITNKENSNVYDSVDEQTSFEIIDENKSDNSADAGSVCARVISALRGLEVLFHGGRDTGIKDAFEKIHSFQESILQKRFSRESPLQESIRFSMESHIPSVEAADRGFDPSLSTRATNLCLISNQNEYLGNLNKVTFFFLLIFILNDMENL</sequence>
<gene>
    <name evidence="6" type="ORF">TBRA_LOCUS15726</name>
</gene>
<dbReference type="GO" id="GO:0005615">
    <property type="term" value="C:extracellular space"/>
    <property type="evidence" value="ECO:0007669"/>
    <property type="project" value="TreeGrafter"/>
</dbReference>
<dbReference type="EMBL" id="CADCXV010001401">
    <property type="protein sequence ID" value="CAB0044138.1"/>
    <property type="molecule type" value="Genomic_DNA"/>
</dbReference>
<keyword evidence="7" id="KW-1185">Reference proteome</keyword>
<dbReference type="PROSITE" id="PS50297">
    <property type="entry name" value="ANK_REP_REGION"/>
    <property type="match status" value="1"/>
</dbReference>
<evidence type="ECO:0000256" key="4">
    <source>
        <dbReference type="PROSITE-ProRule" id="PRU00023"/>
    </source>
</evidence>
<dbReference type="Gene3D" id="3.20.20.140">
    <property type="entry name" value="Metal-dependent hydrolases"/>
    <property type="match status" value="1"/>
</dbReference>
<dbReference type="GO" id="GO:0046103">
    <property type="term" value="P:inosine biosynthetic process"/>
    <property type="evidence" value="ECO:0007669"/>
    <property type="project" value="TreeGrafter"/>
</dbReference>